<keyword evidence="5" id="KW-0418">Kinase</keyword>
<keyword evidence="4" id="KW-0547">Nucleotide-binding</keyword>
<keyword evidence="11" id="KW-1185">Reference proteome</keyword>
<dbReference type="PROSITE" id="PS50011">
    <property type="entry name" value="PROTEIN_KINASE_DOM"/>
    <property type="match status" value="1"/>
</dbReference>
<evidence type="ECO:0000256" key="3">
    <source>
        <dbReference type="ARBA" id="ARBA00022679"/>
    </source>
</evidence>
<gene>
    <name evidence="10" type="ORF">VNI00_009502</name>
</gene>
<dbReference type="EMBL" id="JAYKXP010000035">
    <property type="protein sequence ID" value="KAK7040906.1"/>
    <property type="molecule type" value="Genomic_DNA"/>
</dbReference>
<dbReference type="GO" id="GO:0005952">
    <property type="term" value="C:cAMP-dependent protein kinase complex"/>
    <property type="evidence" value="ECO:0007669"/>
    <property type="project" value="TreeGrafter"/>
</dbReference>
<dbReference type="PANTHER" id="PTHR24353">
    <property type="entry name" value="CYCLIC NUCLEOTIDE-DEPENDENT PROTEIN KINASE"/>
    <property type="match status" value="1"/>
</dbReference>
<evidence type="ECO:0000256" key="1">
    <source>
        <dbReference type="ARBA" id="ARBA00012444"/>
    </source>
</evidence>
<evidence type="ECO:0000259" key="9">
    <source>
        <dbReference type="PROSITE" id="PS50011"/>
    </source>
</evidence>
<keyword evidence="3" id="KW-0808">Transferase</keyword>
<organism evidence="10 11">
    <name type="scientific">Paramarasmius palmivorus</name>
    <dbReference type="NCBI Taxonomy" id="297713"/>
    <lineage>
        <taxon>Eukaryota</taxon>
        <taxon>Fungi</taxon>
        <taxon>Dikarya</taxon>
        <taxon>Basidiomycota</taxon>
        <taxon>Agaricomycotina</taxon>
        <taxon>Agaricomycetes</taxon>
        <taxon>Agaricomycetidae</taxon>
        <taxon>Agaricales</taxon>
        <taxon>Marasmiineae</taxon>
        <taxon>Marasmiaceae</taxon>
        <taxon>Paramarasmius</taxon>
    </lineage>
</organism>
<evidence type="ECO:0000256" key="7">
    <source>
        <dbReference type="ARBA" id="ARBA00047292"/>
    </source>
</evidence>
<dbReference type="PANTHER" id="PTHR24353:SF143">
    <property type="entry name" value="PROTEIN KINASE DOMAIN-CONTAINING PROTEIN"/>
    <property type="match status" value="1"/>
</dbReference>
<dbReference type="InterPro" id="IPR000719">
    <property type="entry name" value="Prot_kinase_dom"/>
</dbReference>
<dbReference type="Proteomes" id="UP001383192">
    <property type="component" value="Unassembled WGS sequence"/>
</dbReference>
<sequence length="193" mass="22667">MTGRWLARRHTSPPELIEIKEHDNRDFFFGPTVDWYAAGIIVYEMATRTLPFDGKTDEDCGQRVLRGEYRWPRIRQRRIGKTMKAFVDALLEYNPAKRLGMFGVQEIMDHPWLKNIDWVKIVSREYLVCLAFHLFRKGIANIEPGSDCPQRSLSDTELASTPASSAEDDAWFTVVKPEYYLRHDKRFRDRPEL</sequence>
<dbReference type="EC" id="2.7.11.11" evidence="1"/>
<protein>
    <recommendedName>
        <fullName evidence="1">cAMP-dependent protein kinase</fullName>
        <ecNumber evidence="1">2.7.11.11</ecNumber>
    </recommendedName>
</protein>
<evidence type="ECO:0000256" key="4">
    <source>
        <dbReference type="ARBA" id="ARBA00022741"/>
    </source>
</evidence>
<dbReference type="Gene3D" id="1.10.510.10">
    <property type="entry name" value="Transferase(Phosphotransferase) domain 1"/>
    <property type="match status" value="1"/>
</dbReference>
<comment type="catalytic activity">
    <reaction evidence="8">
        <text>L-seryl-[protein] + ATP = O-phospho-L-seryl-[protein] + ADP + H(+)</text>
        <dbReference type="Rhea" id="RHEA:17989"/>
        <dbReference type="Rhea" id="RHEA-COMP:9863"/>
        <dbReference type="Rhea" id="RHEA-COMP:11604"/>
        <dbReference type="ChEBI" id="CHEBI:15378"/>
        <dbReference type="ChEBI" id="CHEBI:29999"/>
        <dbReference type="ChEBI" id="CHEBI:30616"/>
        <dbReference type="ChEBI" id="CHEBI:83421"/>
        <dbReference type="ChEBI" id="CHEBI:456216"/>
        <dbReference type="EC" id="2.7.11.11"/>
    </reaction>
</comment>
<feature type="domain" description="Protein kinase" evidence="9">
    <location>
        <begin position="1"/>
        <end position="113"/>
    </location>
</feature>
<dbReference type="GO" id="GO:0004691">
    <property type="term" value="F:cAMP-dependent protein kinase activity"/>
    <property type="evidence" value="ECO:0007669"/>
    <property type="project" value="UniProtKB-EC"/>
</dbReference>
<name>A0AAW0CLQ7_9AGAR</name>
<evidence type="ECO:0000313" key="10">
    <source>
        <dbReference type="EMBL" id="KAK7040906.1"/>
    </source>
</evidence>
<keyword evidence="2" id="KW-0723">Serine/threonine-protein kinase</keyword>
<dbReference type="Pfam" id="PF00069">
    <property type="entry name" value="Pkinase"/>
    <property type="match status" value="1"/>
</dbReference>
<evidence type="ECO:0000256" key="5">
    <source>
        <dbReference type="ARBA" id="ARBA00022777"/>
    </source>
</evidence>
<dbReference type="AlphaFoldDB" id="A0AAW0CLQ7"/>
<comment type="caution">
    <text evidence="10">The sequence shown here is derived from an EMBL/GenBank/DDBJ whole genome shotgun (WGS) entry which is preliminary data.</text>
</comment>
<dbReference type="SUPFAM" id="SSF56112">
    <property type="entry name" value="Protein kinase-like (PK-like)"/>
    <property type="match status" value="1"/>
</dbReference>
<comment type="catalytic activity">
    <reaction evidence="7">
        <text>L-threonyl-[protein] + ATP = O-phospho-L-threonyl-[protein] + ADP + H(+)</text>
        <dbReference type="Rhea" id="RHEA:46608"/>
        <dbReference type="Rhea" id="RHEA-COMP:11060"/>
        <dbReference type="Rhea" id="RHEA-COMP:11605"/>
        <dbReference type="ChEBI" id="CHEBI:15378"/>
        <dbReference type="ChEBI" id="CHEBI:30013"/>
        <dbReference type="ChEBI" id="CHEBI:30616"/>
        <dbReference type="ChEBI" id="CHEBI:61977"/>
        <dbReference type="ChEBI" id="CHEBI:456216"/>
        <dbReference type="EC" id="2.7.11.11"/>
    </reaction>
</comment>
<accession>A0AAW0CLQ7</accession>
<evidence type="ECO:0000313" key="11">
    <source>
        <dbReference type="Proteomes" id="UP001383192"/>
    </source>
</evidence>
<evidence type="ECO:0000256" key="8">
    <source>
        <dbReference type="ARBA" id="ARBA00047454"/>
    </source>
</evidence>
<reference evidence="10 11" key="1">
    <citation type="submission" date="2024-01" db="EMBL/GenBank/DDBJ databases">
        <title>A draft genome for a cacao thread blight-causing isolate of Paramarasmius palmivorus.</title>
        <authorList>
            <person name="Baruah I.K."/>
            <person name="Bukari Y."/>
            <person name="Amoako-Attah I."/>
            <person name="Meinhardt L.W."/>
            <person name="Bailey B.A."/>
            <person name="Cohen S.P."/>
        </authorList>
    </citation>
    <scope>NUCLEOTIDE SEQUENCE [LARGE SCALE GENOMIC DNA]</scope>
    <source>
        <strain evidence="10 11">GH-12</strain>
    </source>
</reference>
<dbReference type="InterPro" id="IPR011009">
    <property type="entry name" value="Kinase-like_dom_sf"/>
</dbReference>
<proteinExistence type="predicted"/>
<evidence type="ECO:0000256" key="6">
    <source>
        <dbReference type="ARBA" id="ARBA00022840"/>
    </source>
</evidence>
<evidence type="ECO:0000256" key="2">
    <source>
        <dbReference type="ARBA" id="ARBA00022527"/>
    </source>
</evidence>
<keyword evidence="6" id="KW-0067">ATP-binding</keyword>
<dbReference type="GO" id="GO:0005524">
    <property type="term" value="F:ATP binding"/>
    <property type="evidence" value="ECO:0007669"/>
    <property type="project" value="UniProtKB-KW"/>
</dbReference>